<gene>
    <name evidence="3" type="ORF">METZ01_LOCUS107483</name>
</gene>
<name>A0A381WQ32_9ZZZZ</name>
<dbReference type="PANTHER" id="PTHR43569">
    <property type="entry name" value="AMIDOHYDROLASE"/>
    <property type="match status" value="1"/>
</dbReference>
<comment type="similarity">
    <text evidence="1">Belongs to the metallo-dependent hydrolases superfamily.</text>
</comment>
<dbReference type="Gene3D" id="3.20.20.140">
    <property type="entry name" value="Metal-dependent hydrolases"/>
    <property type="match status" value="1"/>
</dbReference>
<dbReference type="InterPro" id="IPR052350">
    <property type="entry name" value="Metallo-dep_Lactonases"/>
</dbReference>
<dbReference type="AlphaFoldDB" id="A0A381WQ32"/>
<dbReference type="SUPFAM" id="SSF51556">
    <property type="entry name" value="Metallo-dependent hydrolases"/>
    <property type="match status" value="1"/>
</dbReference>
<dbReference type="EMBL" id="UINC01012518">
    <property type="protein sequence ID" value="SVA54629.1"/>
    <property type="molecule type" value="Genomic_DNA"/>
</dbReference>
<dbReference type="PANTHER" id="PTHR43569:SF2">
    <property type="entry name" value="AMIDOHYDROLASE-RELATED DOMAIN-CONTAINING PROTEIN"/>
    <property type="match status" value="1"/>
</dbReference>
<feature type="domain" description="Amidohydrolase-related" evidence="2">
    <location>
        <begin position="2"/>
        <end position="267"/>
    </location>
</feature>
<evidence type="ECO:0000256" key="1">
    <source>
        <dbReference type="ARBA" id="ARBA00038310"/>
    </source>
</evidence>
<dbReference type="GO" id="GO:0016787">
    <property type="term" value="F:hydrolase activity"/>
    <property type="evidence" value="ECO:0007669"/>
    <property type="project" value="InterPro"/>
</dbReference>
<accession>A0A381WQ32</accession>
<dbReference type="Pfam" id="PF04909">
    <property type="entry name" value="Amidohydro_2"/>
    <property type="match status" value="1"/>
</dbReference>
<dbReference type="InterPro" id="IPR032466">
    <property type="entry name" value="Metal_Hydrolase"/>
</dbReference>
<evidence type="ECO:0000259" key="2">
    <source>
        <dbReference type="Pfam" id="PF04909"/>
    </source>
</evidence>
<organism evidence="3">
    <name type="scientific">marine metagenome</name>
    <dbReference type="NCBI Taxonomy" id="408172"/>
    <lineage>
        <taxon>unclassified sequences</taxon>
        <taxon>metagenomes</taxon>
        <taxon>ecological metagenomes</taxon>
    </lineage>
</organism>
<evidence type="ECO:0000313" key="3">
    <source>
        <dbReference type="EMBL" id="SVA54629.1"/>
    </source>
</evidence>
<proteinExistence type="inferred from homology"/>
<reference evidence="3" key="1">
    <citation type="submission" date="2018-05" db="EMBL/GenBank/DDBJ databases">
        <authorList>
            <person name="Lanie J.A."/>
            <person name="Ng W.-L."/>
            <person name="Kazmierczak K.M."/>
            <person name="Andrzejewski T.M."/>
            <person name="Davidsen T.M."/>
            <person name="Wayne K.J."/>
            <person name="Tettelin H."/>
            <person name="Glass J.I."/>
            <person name="Rusch D."/>
            <person name="Podicherti R."/>
            <person name="Tsui H.-C.T."/>
            <person name="Winkler M.E."/>
        </authorList>
    </citation>
    <scope>NUCLEOTIDE SEQUENCE</scope>
</reference>
<dbReference type="InterPro" id="IPR006680">
    <property type="entry name" value="Amidohydro-rel"/>
</dbReference>
<protein>
    <recommendedName>
        <fullName evidence="2">Amidohydrolase-related domain-containing protein</fullName>
    </recommendedName>
</protein>
<sequence>MIDTHVHFWELSRGYYDWITKERLKLCRDFTPGDFVDVIENTDVESCLAVQAAPMEAETDLLLSYAKKFSYIKGVIGWTDLSSRSLSTSLDYFKDHSAVKGIRPMAGVQSGPEWLGSDYDAGIEALSKNNLILEALALPKHLSAITSIAQKYPSLVIVINHAAKPAPNDWAYWSKRILEFSNLENVFCKLSGLTAQSLDIGHYQVIFDTLLDVFGPSRLIWGSDYPVLLETSEYVSWLKVTQYLLERLTFNEKRQITTITAKQVYKL</sequence>